<reference evidence="4" key="1">
    <citation type="submission" date="2021-02" db="EMBL/GenBank/DDBJ databases">
        <authorList>
            <person name="Dougan E. K."/>
            <person name="Rhodes N."/>
            <person name="Thang M."/>
            <person name="Chan C."/>
        </authorList>
    </citation>
    <scope>NUCLEOTIDE SEQUENCE</scope>
</reference>
<evidence type="ECO:0000259" key="3">
    <source>
        <dbReference type="Pfam" id="PF21687"/>
    </source>
</evidence>
<dbReference type="Pfam" id="PF21687">
    <property type="entry name" value="T2SSK_1st"/>
    <property type="match status" value="1"/>
</dbReference>
<evidence type="ECO:0000313" key="5">
    <source>
        <dbReference type="Proteomes" id="UP000601435"/>
    </source>
</evidence>
<dbReference type="InterPro" id="IPR012902">
    <property type="entry name" value="N_methyl_site"/>
</dbReference>
<organism evidence="4 5">
    <name type="scientific">Symbiodinium necroappetens</name>
    <dbReference type="NCBI Taxonomy" id="1628268"/>
    <lineage>
        <taxon>Eukaryota</taxon>
        <taxon>Sar</taxon>
        <taxon>Alveolata</taxon>
        <taxon>Dinophyceae</taxon>
        <taxon>Suessiales</taxon>
        <taxon>Symbiodiniaceae</taxon>
        <taxon>Symbiodinium</taxon>
    </lineage>
</organism>
<dbReference type="Gene3D" id="1.10.40.60">
    <property type="entry name" value="EpsJ-like"/>
    <property type="match status" value="1"/>
</dbReference>
<dbReference type="AlphaFoldDB" id="A0A812ZTL7"/>
<proteinExistence type="predicted"/>
<evidence type="ECO:0000256" key="1">
    <source>
        <dbReference type="SAM" id="MobiDB-lite"/>
    </source>
</evidence>
<keyword evidence="2" id="KW-0812">Transmembrane</keyword>
<dbReference type="EMBL" id="CAJNJA010049781">
    <property type="protein sequence ID" value="CAE7838504.1"/>
    <property type="molecule type" value="Genomic_DNA"/>
</dbReference>
<evidence type="ECO:0000313" key="4">
    <source>
        <dbReference type="EMBL" id="CAE7838504.1"/>
    </source>
</evidence>
<evidence type="ECO:0000256" key="2">
    <source>
        <dbReference type="SAM" id="Phobius"/>
    </source>
</evidence>
<protein>
    <recommendedName>
        <fullName evidence="3">T2SS protein K first SAM-like domain-containing protein</fullName>
    </recommendedName>
</protein>
<keyword evidence="2" id="KW-0472">Membrane</keyword>
<feature type="transmembrane region" description="Helical" evidence="2">
    <location>
        <begin position="220"/>
        <end position="241"/>
    </location>
</feature>
<keyword evidence="2" id="KW-1133">Transmembrane helix</keyword>
<dbReference type="InterPro" id="IPR038072">
    <property type="entry name" value="GspK_central_sf"/>
</dbReference>
<feature type="domain" description="T2SS protein K first SAM-like" evidence="3">
    <location>
        <begin position="340"/>
        <end position="413"/>
    </location>
</feature>
<dbReference type="Proteomes" id="UP000601435">
    <property type="component" value="Unassembled WGS sequence"/>
</dbReference>
<comment type="caution">
    <text evidence="4">The sequence shown here is derived from an EMBL/GenBank/DDBJ whole genome shotgun (WGS) entry which is preliminary data.</text>
</comment>
<feature type="transmembrane region" description="Helical" evidence="2">
    <location>
        <begin position="6"/>
        <end position="27"/>
    </location>
</feature>
<dbReference type="PROSITE" id="PS00409">
    <property type="entry name" value="PROKAR_NTER_METHYL"/>
    <property type="match status" value="1"/>
</dbReference>
<accession>A0A812ZTL7</accession>
<name>A0A812ZTL7_9DINO</name>
<feature type="region of interest" description="Disordered" evidence="1">
    <location>
        <begin position="678"/>
        <end position="698"/>
    </location>
</feature>
<sequence>MNPRAGYTLIEVLIMLAVTAILAATVLETVRASTSNGLRIEAAARTASQDYITLASARRAVEASVPDYSNQAHTFRGDETRFSALTSTPITLANASLQPYALSLVNEPGRVSLVYEDQGGRFLVQSWPGGQGRWSYLVEEQDARTGFVRRLGEPRERRWVQDWPAPAALNRPSASSYFQPLPLAIRAEIDLADDQRRVIVFQMPVTAAPRPRIEDLLGSGYALPLTLAAIIVIALVAAMAAEQVRSSTRTVTELVDQMRDRTEMVSAEQTLIYTLLTEPMVMEGVALGGQSDMTSLVLGQSGPRNASDLIRANGQAYRFGAEGVIARLYDDQSFLNAASADPANLTDILDLYGVPRTQHARMIAALRDYQDEDDLRTLGGAEAADYDQPGLPTNEPLRSALELCSVMYWTESAVCEDTGRLLLTLRTRSSDRVAPGLVSEALLSLMSPEADREDVRETFLLFADGQLTRFDQIDQGRFDQVRDPLSTLTAPGPFLTLVTQTPDATITRRTVIELTPNSLISPFVLHSKYAIGDGVLRRGGRLERLAFGERLIISRALCHFETMPNPPGGQSLRRYEAAKLSAKARTPIADPAFHFDWGEDRIGIWSWPRSLTQTLTDFEGEILPETVLHPPLQSGARLVSATEGYEGQVWRDNQLVASRWWPSRPTASDWSGFLRATRTPDTGEGVPEPVEPRLLDKPANPQPYTALLDRIRAISLRDIAALALVTLAVPGLYLLGQWVQLSQAQSSVSAELDELSQQTAEISAARQSAQQAANELAIYADVLNRRHPAALLASVSEELARFSIRLDAFEQTEDSVTLTLHASDDFAPESLVRAMESNPLMNSVSLEPGRTMSRNALMADWKAQLKEQATPRAIAGLVALVAILAIWALGELSASVTSLRQEVEELERARRLELSLLNDQGWLDQAGDIQQQLDQTQNSFWTGATNGIVAAQLQGAVERAARNAGLSRIRVNVTGTPEPLGDQASLFEISITARDGEGQFLAFFQELGRTEHQIVITRFNWRRSNGALDMRLQAPAQVAVQEDAS</sequence>
<dbReference type="SUPFAM" id="SSF54523">
    <property type="entry name" value="Pili subunits"/>
    <property type="match status" value="1"/>
</dbReference>
<gene>
    <name evidence="4" type="ORF">SNEC2469_LOCUS25318</name>
</gene>
<dbReference type="InterPro" id="IPR049031">
    <property type="entry name" value="T2SSK_SAM-like_1st"/>
</dbReference>
<dbReference type="InterPro" id="IPR045584">
    <property type="entry name" value="Pilin-like"/>
</dbReference>
<keyword evidence="5" id="KW-1185">Reference proteome</keyword>
<dbReference type="SUPFAM" id="SSF158544">
    <property type="entry name" value="GspK insert domain-like"/>
    <property type="match status" value="1"/>
</dbReference>